<dbReference type="Pfam" id="PF04773">
    <property type="entry name" value="FecR"/>
    <property type="match status" value="1"/>
</dbReference>
<feature type="signal peptide" evidence="2">
    <location>
        <begin position="1"/>
        <end position="20"/>
    </location>
</feature>
<dbReference type="EMBL" id="QPMH01000006">
    <property type="protein sequence ID" value="RDD62235.1"/>
    <property type="molecule type" value="Genomic_DNA"/>
</dbReference>
<comment type="caution">
    <text evidence="4">The sequence shown here is derived from an EMBL/GenBank/DDBJ whole genome shotgun (WGS) entry which is preliminary data.</text>
</comment>
<evidence type="ECO:0000256" key="2">
    <source>
        <dbReference type="SAM" id="SignalP"/>
    </source>
</evidence>
<evidence type="ECO:0000313" key="4">
    <source>
        <dbReference type="EMBL" id="RDD62235.1"/>
    </source>
</evidence>
<dbReference type="RefSeq" id="WP_114581749.1">
    <property type="nucleotide sequence ID" value="NZ_QPMH01000006.1"/>
</dbReference>
<evidence type="ECO:0000256" key="1">
    <source>
        <dbReference type="SAM" id="MobiDB-lite"/>
    </source>
</evidence>
<name>A0A369TCW6_9PROT</name>
<protein>
    <recommendedName>
        <fullName evidence="3">FecR protein domain-containing protein</fullName>
    </recommendedName>
</protein>
<keyword evidence="5" id="KW-1185">Reference proteome</keyword>
<dbReference type="InterPro" id="IPR006860">
    <property type="entry name" value="FecR"/>
</dbReference>
<dbReference type="PANTHER" id="PTHR38731">
    <property type="entry name" value="LIPL45-RELATED LIPOPROTEIN-RELATED"/>
    <property type="match status" value="1"/>
</dbReference>
<feature type="chain" id="PRO_5016985053" description="FecR protein domain-containing protein" evidence="2">
    <location>
        <begin position="21"/>
        <end position="489"/>
    </location>
</feature>
<keyword evidence="2" id="KW-0732">Signal</keyword>
<dbReference type="Proteomes" id="UP000253941">
    <property type="component" value="Unassembled WGS sequence"/>
</dbReference>
<accession>A0A369TCW6</accession>
<proteinExistence type="predicted"/>
<evidence type="ECO:0000259" key="3">
    <source>
        <dbReference type="Pfam" id="PF04773"/>
    </source>
</evidence>
<dbReference type="PANTHER" id="PTHR38731:SF1">
    <property type="entry name" value="FECR PROTEIN DOMAIN-CONTAINING PROTEIN"/>
    <property type="match status" value="1"/>
</dbReference>
<sequence length="489" mass="51734">MLNGGRFVAFAFTLMYAAFAATLSSAPVRAADQAGIAAAVVGDVTVTGEPRPQPVGAESGMDLLRFDRVVTRTDSRAQLLLLDETSFTVGADSELVIDEFVYDPETGGTVSAEFVEGVFRYVSGRVGKLQPENVQVETPAGTIGIRGTVLFALRDPESGGFFIGLLGPGPTNNAGLTRGGFVFSNEFGSQVVRRGGFGIFVKPGEAPGQPVRIPERITALMQKNLQGSPDDDRGGPGDTTDFGTGRLGGGFNPAALSGQLLAEGTSLGEELSKFLESGDRYAEWQVEGTDEGATRNTGDIPRLTDRVNDMMNMDTTVNIEMFAQLSWTNPVQPSVPDLDLHVIGNDPDTTGRFNVSFKGDPGALETTPFTEADNDATSSGGKVSEVVSIGQFNPGDPYQVTVFNPNADFETQSIFDTGAVLTLLRNGVIERGPGGSVVVNGEELARIDQVPQGLANTLYGFDIDPNTQSIQEINSLIFTTDGNPANQLD</sequence>
<organism evidence="4 5">
    <name type="scientific">Ferruginivarius sediminum</name>
    <dbReference type="NCBI Taxonomy" id="2661937"/>
    <lineage>
        <taxon>Bacteria</taxon>
        <taxon>Pseudomonadati</taxon>
        <taxon>Pseudomonadota</taxon>
        <taxon>Alphaproteobacteria</taxon>
        <taxon>Rhodospirillales</taxon>
        <taxon>Rhodospirillaceae</taxon>
        <taxon>Ferruginivarius</taxon>
    </lineage>
</organism>
<dbReference type="AlphaFoldDB" id="A0A369TCW6"/>
<gene>
    <name evidence="4" type="ORF">DRB17_08360</name>
</gene>
<evidence type="ECO:0000313" key="5">
    <source>
        <dbReference type="Proteomes" id="UP000253941"/>
    </source>
</evidence>
<feature type="domain" description="FecR protein" evidence="3">
    <location>
        <begin position="67"/>
        <end position="153"/>
    </location>
</feature>
<feature type="region of interest" description="Disordered" evidence="1">
    <location>
        <begin position="225"/>
        <end position="246"/>
    </location>
</feature>
<reference evidence="4 5" key="1">
    <citation type="submission" date="2018-07" db="EMBL/GenBank/DDBJ databases">
        <title>Venubactetium sediminum gen. nov., sp. nov., isolated from a marine solar saltern.</title>
        <authorList>
            <person name="Wang S."/>
        </authorList>
    </citation>
    <scope>NUCLEOTIDE SEQUENCE [LARGE SCALE GENOMIC DNA]</scope>
    <source>
        <strain evidence="4 5">WD2A32</strain>
    </source>
</reference>